<dbReference type="GO" id="GO:0006281">
    <property type="term" value="P:DNA repair"/>
    <property type="evidence" value="ECO:0007669"/>
    <property type="project" value="TreeGrafter"/>
</dbReference>
<comment type="similarity">
    <text evidence="3">Belongs to the HAD-like hydrolase superfamily. CbbY/CbbZ/Gph/YieH family.</text>
</comment>
<evidence type="ECO:0000313" key="6">
    <source>
        <dbReference type="Proteomes" id="UP000184144"/>
    </source>
</evidence>
<dbReference type="InterPro" id="IPR050155">
    <property type="entry name" value="HAD-like_hydrolase_sf"/>
</dbReference>
<evidence type="ECO:0000256" key="1">
    <source>
        <dbReference type="ARBA" id="ARBA00000830"/>
    </source>
</evidence>
<evidence type="ECO:0000313" key="5">
    <source>
        <dbReference type="EMBL" id="SHF18122.1"/>
    </source>
</evidence>
<dbReference type="SUPFAM" id="SSF56784">
    <property type="entry name" value="HAD-like"/>
    <property type="match status" value="1"/>
</dbReference>
<comment type="pathway">
    <text evidence="2">Organic acid metabolism; glycolate biosynthesis; glycolate from 2-phosphoglycolate: step 1/1.</text>
</comment>
<evidence type="ECO:0000256" key="2">
    <source>
        <dbReference type="ARBA" id="ARBA00004818"/>
    </source>
</evidence>
<dbReference type="PANTHER" id="PTHR43434:SF1">
    <property type="entry name" value="PHOSPHOGLYCOLATE PHOSPHATASE"/>
    <property type="match status" value="1"/>
</dbReference>
<dbReference type="PANTHER" id="PTHR43434">
    <property type="entry name" value="PHOSPHOGLYCOLATE PHOSPHATASE"/>
    <property type="match status" value="1"/>
</dbReference>
<dbReference type="Gene3D" id="3.40.50.1000">
    <property type="entry name" value="HAD superfamily/HAD-like"/>
    <property type="match status" value="1"/>
</dbReference>
<dbReference type="Proteomes" id="UP000184144">
    <property type="component" value="Unassembled WGS sequence"/>
</dbReference>
<dbReference type="EMBL" id="FQUV01000004">
    <property type="protein sequence ID" value="SHF18122.1"/>
    <property type="molecule type" value="Genomic_DNA"/>
</dbReference>
<dbReference type="SFLD" id="SFLDG01129">
    <property type="entry name" value="C1.5:_HAD__Beta-PGM__Phosphata"/>
    <property type="match status" value="1"/>
</dbReference>
<sequence>MTGQIKGLLFDKDGTLLDFDATWGQWAAGFFEDLAQGDAGLSARMADAARFDAATRTFHPDSPVIADTADMVIDLLLPFVPHWERQALLEYGNEKAAQAELVTPCALPELFDRFDAMGLPLGIATNDAESSAQAHMRKLGVETRFARILGFDSGFGGKPAPEMLLAFSDHCGIAPSEVAMVGDSTHDLHAGRNAGMICVGVLTGPARRAELEPHADVVLDSIADIPHWLAAR</sequence>
<dbReference type="GO" id="GO:0008967">
    <property type="term" value="F:phosphoglycolate phosphatase activity"/>
    <property type="evidence" value="ECO:0007669"/>
    <property type="project" value="UniProtKB-EC"/>
</dbReference>
<proteinExistence type="inferred from homology"/>
<protein>
    <recommendedName>
        <fullName evidence="4">phosphoglycolate phosphatase</fullName>
        <ecNumber evidence="4">3.1.3.18</ecNumber>
    </recommendedName>
</protein>
<dbReference type="InterPro" id="IPR023198">
    <property type="entry name" value="PGP-like_dom2"/>
</dbReference>
<reference evidence="6" key="1">
    <citation type="submission" date="2016-11" db="EMBL/GenBank/DDBJ databases">
        <authorList>
            <person name="Varghese N."/>
            <person name="Submissions S."/>
        </authorList>
    </citation>
    <scope>NUCLEOTIDE SEQUENCE [LARGE SCALE GENOMIC DNA]</scope>
    <source>
        <strain evidence="6">DSM 100566</strain>
    </source>
</reference>
<dbReference type="InterPro" id="IPR036412">
    <property type="entry name" value="HAD-like_sf"/>
</dbReference>
<dbReference type="GO" id="GO:0005829">
    <property type="term" value="C:cytosol"/>
    <property type="evidence" value="ECO:0007669"/>
    <property type="project" value="TreeGrafter"/>
</dbReference>
<dbReference type="Gene3D" id="1.10.150.240">
    <property type="entry name" value="Putative phosphatase, domain 2"/>
    <property type="match status" value="1"/>
</dbReference>
<dbReference type="RefSeq" id="WP_073143422.1">
    <property type="nucleotide sequence ID" value="NZ_FQUV01000004.1"/>
</dbReference>
<name>A0A1M4ZJY7_9RHOB</name>
<dbReference type="EC" id="3.1.3.18" evidence="4"/>
<dbReference type="InterPro" id="IPR006439">
    <property type="entry name" value="HAD-SF_hydro_IA"/>
</dbReference>
<dbReference type="OrthoDB" id="9797743at2"/>
<dbReference type="NCBIfam" id="TIGR01549">
    <property type="entry name" value="HAD-SF-IA-v1"/>
    <property type="match status" value="1"/>
</dbReference>
<comment type="catalytic activity">
    <reaction evidence="1">
        <text>2-phosphoglycolate + H2O = glycolate + phosphate</text>
        <dbReference type="Rhea" id="RHEA:14369"/>
        <dbReference type="ChEBI" id="CHEBI:15377"/>
        <dbReference type="ChEBI" id="CHEBI:29805"/>
        <dbReference type="ChEBI" id="CHEBI:43474"/>
        <dbReference type="ChEBI" id="CHEBI:58033"/>
        <dbReference type="EC" id="3.1.3.18"/>
    </reaction>
</comment>
<evidence type="ECO:0000256" key="3">
    <source>
        <dbReference type="ARBA" id="ARBA00006171"/>
    </source>
</evidence>
<gene>
    <name evidence="5" type="ORF">SAMN05444273_104207</name>
</gene>
<dbReference type="Pfam" id="PF00702">
    <property type="entry name" value="Hydrolase"/>
    <property type="match status" value="1"/>
</dbReference>
<organism evidence="5 6">
    <name type="scientific">Litoreibacter ascidiaceicola</name>
    <dbReference type="NCBI Taxonomy" id="1486859"/>
    <lineage>
        <taxon>Bacteria</taxon>
        <taxon>Pseudomonadati</taxon>
        <taxon>Pseudomonadota</taxon>
        <taxon>Alphaproteobacteria</taxon>
        <taxon>Rhodobacterales</taxon>
        <taxon>Roseobacteraceae</taxon>
        <taxon>Litoreibacter</taxon>
    </lineage>
</organism>
<dbReference type="STRING" id="1486859.SAMN05444273_104207"/>
<keyword evidence="6" id="KW-1185">Reference proteome</keyword>
<evidence type="ECO:0000256" key="4">
    <source>
        <dbReference type="ARBA" id="ARBA00013078"/>
    </source>
</evidence>
<dbReference type="InterPro" id="IPR023214">
    <property type="entry name" value="HAD_sf"/>
</dbReference>
<accession>A0A1M4ZJY7</accession>
<dbReference type="SFLD" id="SFLDS00003">
    <property type="entry name" value="Haloacid_Dehalogenase"/>
    <property type="match status" value="1"/>
</dbReference>
<dbReference type="CDD" id="cd01427">
    <property type="entry name" value="HAD_like"/>
    <property type="match status" value="1"/>
</dbReference>
<dbReference type="AlphaFoldDB" id="A0A1M4ZJY7"/>